<dbReference type="OrthoDB" id="9788539at2"/>
<dbReference type="GO" id="GO:0030145">
    <property type="term" value="F:manganese ion binding"/>
    <property type="evidence" value="ECO:0007669"/>
    <property type="project" value="InterPro"/>
</dbReference>
<keyword evidence="6" id="KW-1185">Reference proteome</keyword>
<dbReference type="Proteomes" id="UP000187941">
    <property type="component" value="Chromosome"/>
</dbReference>
<evidence type="ECO:0000256" key="1">
    <source>
        <dbReference type="ARBA" id="ARBA00005750"/>
    </source>
</evidence>
<dbReference type="InterPro" id="IPR016667">
    <property type="entry name" value="Caps_polysacc_synth_CpsB/CapC"/>
</dbReference>
<dbReference type="KEGG" id="smon:AWR27_19935"/>
<organism evidence="5 6">
    <name type="scientific">Spirosoma montaniterrae</name>
    <dbReference type="NCBI Taxonomy" id="1178516"/>
    <lineage>
        <taxon>Bacteria</taxon>
        <taxon>Pseudomonadati</taxon>
        <taxon>Bacteroidota</taxon>
        <taxon>Cytophagia</taxon>
        <taxon>Cytophagales</taxon>
        <taxon>Cytophagaceae</taxon>
        <taxon>Spirosoma</taxon>
    </lineage>
</organism>
<dbReference type="Gene3D" id="3.20.20.140">
    <property type="entry name" value="Metal-dependent hydrolases"/>
    <property type="match status" value="1"/>
</dbReference>
<dbReference type="EC" id="3.1.3.48" evidence="2"/>
<dbReference type="PANTHER" id="PTHR39181:SF1">
    <property type="entry name" value="TYROSINE-PROTEIN PHOSPHATASE YWQE"/>
    <property type="match status" value="1"/>
</dbReference>
<dbReference type="Pfam" id="PF19567">
    <property type="entry name" value="CpsB_CapC"/>
    <property type="match status" value="1"/>
</dbReference>
<comment type="similarity">
    <text evidence="1">Belongs to the metallo-dependent hydrolases superfamily. CpsB/CapC family.</text>
</comment>
<dbReference type="GO" id="GO:0004725">
    <property type="term" value="F:protein tyrosine phosphatase activity"/>
    <property type="evidence" value="ECO:0007669"/>
    <property type="project" value="UniProtKB-EC"/>
</dbReference>
<evidence type="ECO:0000256" key="2">
    <source>
        <dbReference type="ARBA" id="ARBA00013064"/>
    </source>
</evidence>
<dbReference type="InterPro" id="IPR016195">
    <property type="entry name" value="Pol/histidinol_Pase-like"/>
</dbReference>
<dbReference type="STRING" id="1178516.AWR27_19935"/>
<protein>
    <recommendedName>
        <fullName evidence="2">protein-tyrosine-phosphatase</fullName>
        <ecNumber evidence="2">3.1.3.48</ecNumber>
    </recommendedName>
</protein>
<gene>
    <name evidence="5" type="ORF">AWR27_19935</name>
</gene>
<name>A0A1P9X184_9BACT</name>
<evidence type="ECO:0000313" key="5">
    <source>
        <dbReference type="EMBL" id="AQG81390.1"/>
    </source>
</evidence>
<proteinExistence type="inferred from homology"/>
<keyword evidence="3" id="KW-0378">Hydrolase</keyword>
<reference evidence="5 6" key="1">
    <citation type="submission" date="2016-01" db="EMBL/GenBank/DDBJ databases">
        <authorList>
            <person name="Oliw E.H."/>
        </authorList>
    </citation>
    <scope>NUCLEOTIDE SEQUENCE [LARGE SCALE GENOMIC DNA]</scope>
    <source>
        <strain evidence="5 6">DY10</strain>
    </source>
</reference>
<dbReference type="PANTHER" id="PTHR39181">
    <property type="entry name" value="TYROSINE-PROTEIN PHOSPHATASE YWQE"/>
    <property type="match status" value="1"/>
</dbReference>
<dbReference type="SUPFAM" id="SSF89550">
    <property type="entry name" value="PHP domain-like"/>
    <property type="match status" value="1"/>
</dbReference>
<evidence type="ECO:0000313" key="6">
    <source>
        <dbReference type="Proteomes" id="UP000187941"/>
    </source>
</evidence>
<evidence type="ECO:0000256" key="3">
    <source>
        <dbReference type="ARBA" id="ARBA00022801"/>
    </source>
</evidence>
<sequence length="251" mass="29035">MHIWQTIREAFVPAKSDIKDPCFWRVDIHSHLLPGVDDGVSTTEQAVACLTQLSQWGIRKVITTPHVSRDWHPNESFVLRGGQQLLQNLADEHELGLTIEVAAEYLLDEFFIELLNAGDLLTFGRERYLLFELGWAAAPRQLDDILFRMQARGYKPVLAHPERYLYYYNALPALAQLRANGCLFQLNWGSLTRRYGERVQTQANMFLRHNWVDFFGSDMHRSGDITTMNSLFTSPYYSQLKRQSLLNESLI</sequence>
<dbReference type="RefSeq" id="WP_077132851.1">
    <property type="nucleotide sequence ID" value="NZ_CP014263.1"/>
</dbReference>
<evidence type="ECO:0000256" key="4">
    <source>
        <dbReference type="ARBA" id="ARBA00051722"/>
    </source>
</evidence>
<dbReference type="AlphaFoldDB" id="A0A1P9X184"/>
<comment type="catalytic activity">
    <reaction evidence="4">
        <text>O-phospho-L-tyrosyl-[protein] + H2O = L-tyrosyl-[protein] + phosphate</text>
        <dbReference type="Rhea" id="RHEA:10684"/>
        <dbReference type="Rhea" id="RHEA-COMP:10136"/>
        <dbReference type="Rhea" id="RHEA-COMP:20101"/>
        <dbReference type="ChEBI" id="CHEBI:15377"/>
        <dbReference type="ChEBI" id="CHEBI:43474"/>
        <dbReference type="ChEBI" id="CHEBI:46858"/>
        <dbReference type="ChEBI" id="CHEBI:61978"/>
        <dbReference type="EC" id="3.1.3.48"/>
    </reaction>
</comment>
<dbReference type="EMBL" id="CP014263">
    <property type="protein sequence ID" value="AQG81390.1"/>
    <property type="molecule type" value="Genomic_DNA"/>
</dbReference>
<accession>A0A1P9X184</accession>